<keyword evidence="4" id="KW-0418">Kinase</keyword>
<dbReference type="Proteomes" id="UP000660262">
    <property type="component" value="Unassembled WGS sequence"/>
</dbReference>
<evidence type="ECO:0000256" key="1">
    <source>
        <dbReference type="ARBA" id="ARBA00022527"/>
    </source>
</evidence>
<dbReference type="Pfam" id="PF00069">
    <property type="entry name" value="Pkinase"/>
    <property type="match status" value="1"/>
</dbReference>
<dbReference type="OrthoDB" id="40902at2759"/>
<dbReference type="EMBL" id="BNJQ01000015">
    <property type="protein sequence ID" value="GHP07130.1"/>
    <property type="molecule type" value="Genomic_DNA"/>
</dbReference>
<keyword evidence="5" id="KW-0067">ATP-binding</keyword>
<name>A0A830HMX2_9CHLO</name>
<dbReference type="GO" id="GO:0005524">
    <property type="term" value="F:ATP binding"/>
    <property type="evidence" value="ECO:0007669"/>
    <property type="project" value="UniProtKB-KW"/>
</dbReference>
<gene>
    <name evidence="7" type="ORF">PPROV_000587300</name>
</gene>
<dbReference type="GO" id="GO:0004674">
    <property type="term" value="F:protein serine/threonine kinase activity"/>
    <property type="evidence" value="ECO:0007669"/>
    <property type="project" value="UniProtKB-KW"/>
</dbReference>
<keyword evidence="2" id="KW-0808">Transferase</keyword>
<dbReference type="PANTHER" id="PTHR24349">
    <property type="entry name" value="SERINE/THREONINE-PROTEIN KINASE"/>
    <property type="match status" value="1"/>
</dbReference>
<dbReference type="InterPro" id="IPR011009">
    <property type="entry name" value="Kinase-like_dom_sf"/>
</dbReference>
<dbReference type="Gene3D" id="1.10.510.10">
    <property type="entry name" value="Transferase(Phosphotransferase) domain 1"/>
    <property type="match status" value="1"/>
</dbReference>
<dbReference type="InterPro" id="IPR000719">
    <property type="entry name" value="Prot_kinase_dom"/>
</dbReference>
<evidence type="ECO:0000313" key="7">
    <source>
        <dbReference type="EMBL" id="GHP07130.1"/>
    </source>
</evidence>
<keyword evidence="1" id="KW-0723">Serine/threonine-protein kinase</keyword>
<keyword evidence="3" id="KW-0547">Nucleotide-binding</keyword>
<reference evidence="7" key="1">
    <citation type="submission" date="2020-10" db="EMBL/GenBank/DDBJ databases">
        <title>Unveiling of a novel bifunctional photoreceptor, Dualchrome1, isolated from a cosmopolitan green alga.</title>
        <authorList>
            <person name="Suzuki S."/>
            <person name="Kawachi M."/>
        </authorList>
    </citation>
    <scope>NUCLEOTIDE SEQUENCE</scope>
    <source>
        <strain evidence="7">NIES 2893</strain>
    </source>
</reference>
<organism evidence="7 8">
    <name type="scientific">Pycnococcus provasolii</name>
    <dbReference type="NCBI Taxonomy" id="41880"/>
    <lineage>
        <taxon>Eukaryota</taxon>
        <taxon>Viridiplantae</taxon>
        <taxon>Chlorophyta</taxon>
        <taxon>Pseudoscourfieldiophyceae</taxon>
        <taxon>Pseudoscourfieldiales</taxon>
        <taxon>Pycnococcaceae</taxon>
        <taxon>Pycnococcus</taxon>
    </lineage>
</organism>
<dbReference type="AlphaFoldDB" id="A0A830HMX2"/>
<dbReference type="PROSITE" id="PS50011">
    <property type="entry name" value="PROTEIN_KINASE_DOM"/>
    <property type="match status" value="1"/>
</dbReference>
<comment type="caution">
    <text evidence="7">The sequence shown here is derived from an EMBL/GenBank/DDBJ whole genome shotgun (WGS) entry which is preliminary data.</text>
</comment>
<feature type="domain" description="Protein kinase" evidence="6">
    <location>
        <begin position="59"/>
        <end position="322"/>
    </location>
</feature>
<sequence length="467" mass="52406">MGLCFSADNGDNNKRRPAVIMSRSGHLVDEKKGLPDRVSTTVIFESLNKSPLEQHYTLSKDRQPLGQGNQGSVKLATSVLDRKEVAVKTLDVGMFSSALARTCAANEVTCLKRMDHPNIVRMLDAFYDKSKAKVHIVMERLNGPRMTRLLATQMPQDPTAAAQLRHKLVLQLVDAVAYMHSKGVIYRDLHPENTMVSIDDITRYTLKIIDFGSALPLERSKRLGEQVPQLGSSLFQAPEVEEYQTYGQQADMWGVGVFAYLILTGDMPFSHNIHGIYQALRGEYYPLDDRFGNDARDFIAKLINVKPRKRMNASQCRLHRFLRSHGEEGLVRSLSSRTLADPTAATKRLTAFDSIDAQVTLTRKCVDELAMLSSEQFAVIRQWLNMVSEINAHSMGMCTFGELLDALEANGHTDIARSLKAFHETMLEERGLSNAAKSSTLSAESVLFRTDDLMLATEKRRRNQQQQ</sequence>
<evidence type="ECO:0000256" key="5">
    <source>
        <dbReference type="ARBA" id="ARBA00022840"/>
    </source>
</evidence>
<evidence type="ECO:0000256" key="2">
    <source>
        <dbReference type="ARBA" id="ARBA00022679"/>
    </source>
</evidence>
<dbReference type="SUPFAM" id="SSF56112">
    <property type="entry name" value="Protein kinase-like (PK-like)"/>
    <property type="match status" value="1"/>
</dbReference>
<evidence type="ECO:0000313" key="8">
    <source>
        <dbReference type="Proteomes" id="UP000660262"/>
    </source>
</evidence>
<protein>
    <recommendedName>
        <fullName evidence="6">Protein kinase domain-containing protein</fullName>
    </recommendedName>
</protein>
<dbReference type="InterPro" id="IPR050205">
    <property type="entry name" value="CDPK_Ser/Thr_kinases"/>
</dbReference>
<accession>A0A830HMX2</accession>
<evidence type="ECO:0000259" key="6">
    <source>
        <dbReference type="PROSITE" id="PS50011"/>
    </source>
</evidence>
<evidence type="ECO:0000256" key="3">
    <source>
        <dbReference type="ARBA" id="ARBA00022741"/>
    </source>
</evidence>
<evidence type="ECO:0000256" key="4">
    <source>
        <dbReference type="ARBA" id="ARBA00022777"/>
    </source>
</evidence>
<proteinExistence type="predicted"/>
<keyword evidence="8" id="KW-1185">Reference proteome</keyword>